<evidence type="ECO:0000256" key="6">
    <source>
        <dbReference type="ARBA" id="ARBA00037937"/>
    </source>
</evidence>
<proteinExistence type="inferred from homology"/>
<dbReference type="InterPro" id="IPR052205">
    <property type="entry name" value="FliO/MopB"/>
</dbReference>
<keyword evidence="5 7" id="KW-0975">Bacterial flagellum</keyword>
<evidence type="ECO:0000256" key="7">
    <source>
        <dbReference type="RuleBase" id="RU362064"/>
    </source>
</evidence>
<feature type="transmembrane region" description="Helical" evidence="7">
    <location>
        <begin position="37"/>
        <end position="57"/>
    </location>
</feature>
<dbReference type="Proteomes" id="UP001482231">
    <property type="component" value="Unassembled WGS sequence"/>
</dbReference>
<dbReference type="InterPro" id="IPR022781">
    <property type="entry name" value="Flagellar_biosynth_FliO"/>
</dbReference>
<evidence type="ECO:0000256" key="8">
    <source>
        <dbReference type="SAM" id="SignalP"/>
    </source>
</evidence>
<accession>A0ABV0EBH2</accession>
<protein>
    <recommendedName>
        <fullName evidence="7">Flagellar protein</fullName>
    </recommendedName>
</protein>
<keyword evidence="2 7" id="KW-0812">Transmembrane</keyword>
<evidence type="ECO:0000256" key="5">
    <source>
        <dbReference type="ARBA" id="ARBA00023143"/>
    </source>
</evidence>
<keyword evidence="9" id="KW-0966">Cell projection</keyword>
<name>A0ABV0EBH2_9BURK</name>
<organism evidence="9 10">
    <name type="scientific">Thiobacter aerophilum</name>
    <dbReference type="NCBI Taxonomy" id="3121275"/>
    <lineage>
        <taxon>Bacteria</taxon>
        <taxon>Pseudomonadati</taxon>
        <taxon>Pseudomonadota</taxon>
        <taxon>Betaproteobacteria</taxon>
        <taxon>Burkholderiales</taxon>
        <taxon>Thiobacteraceae</taxon>
        <taxon>Thiobacter</taxon>
    </lineage>
</organism>
<evidence type="ECO:0000256" key="4">
    <source>
        <dbReference type="ARBA" id="ARBA00023136"/>
    </source>
</evidence>
<evidence type="ECO:0000313" key="10">
    <source>
        <dbReference type="Proteomes" id="UP001482231"/>
    </source>
</evidence>
<dbReference type="Pfam" id="PF04347">
    <property type="entry name" value="FliO"/>
    <property type="match status" value="1"/>
</dbReference>
<dbReference type="PANTHER" id="PTHR38766:SF1">
    <property type="entry name" value="FLAGELLAR PROTEIN FLIO"/>
    <property type="match status" value="1"/>
</dbReference>
<dbReference type="RefSeq" id="WP_347306366.1">
    <property type="nucleotide sequence ID" value="NZ_JBAJEX010000001.1"/>
</dbReference>
<dbReference type="PANTHER" id="PTHR38766">
    <property type="entry name" value="FLAGELLAR PROTEIN FLIO"/>
    <property type="match status" value="1"/>
</dbReference>
<evidence type="ECO:0000256" key="1">
    <source>
        <dbReference type="ARBA" id="ARBA00022475"/>
    </source>
</evidence>
<gene>
    <name evidence="9" type="primary">fliO</name>
    <name evidence="9" type="ORF">V6E02_01270</name>
</gene>
<reference evidence="9 10" key="1">
    <citation type="submission" date="2024-02" db="EMBL/GenBank/DDBJ databases">
        <title>New thermophilic sulfur-oxidizing bacteria from a hot springs of the Uzon caldera (Kamchatka, Russia).</title>
        <authorList>
            <person name="Dukat A.M."/>
            <person name="Elcheninov A.G."/>
            <person name="Frolov E.N."/>
        </authorList>
    </citation>
    <scope>NUCLEOTIDE SEQUENCE [LARGE SCALE GENOMIC DNA]</scope>
    <source>
        <strain evidence="9 10">AK1</strain>
    </source>
</reference>
<dbReference type="EMBL" id="JBAJEX010000001">
    <property type="protein sequence ID" value="MEO1765851.1"/>
    <property type="molecule type" value="Genomic_DNA"/>
</dbReference>
<keyword evidence="1 7" id="KW-1003">Cell membrane</keyword>
<feature type="signal peptide" evidence="8">
    <location>
        <begin position="1"/>
        <end position="21"/>
    </location>
</feature>
<keyword evidence="3 7" id="KW-1133">Transmembrane helix</keyword>
<dbReference type="NCBIfam" id="TIGR03500">
    <property type="entry name" value="FliO_TIGR"/>
    <property type="match status" value="1"/>
</dbReference>
<keyword evidence="4 7" id="KW-0472">Membrane</keyword>
<keyword evidence="10" id="KW-1185">Reference proteome</keyword>
<sequence>MIPLLRALAGLPALVAFAAHAAEASNVPISSSVASLAQMLAALALVLAAIFATAWLMRRLGASQLAAGGAMKVLGGVAVGPRERLVLVEVGQTWLIVGVAPGRVSAVHSMPRPEDASALEANLPATPFGERLRQLLASRRG</sequence>
<evidence type="ECO:0000256" key="2">
    <source>
        <dbReference type="ARBA" id="ARBA00022692"/>
    </source>
</evidence>
<comment type="similarity">
    <text evidence="6 7">Belongs to the FliO/MopB family.</text>
</comment>
<feature type="chain" id="PRO_5045216460" description="Flagellar protein" evidence="8">
    <location>
        <begin position="22"/>
        <end position="141"/>
    </location>
</feature>
<keyword evidence="8" id="KW-0732">Signal</keyword>
<comment type="caution">
    <text evidence="9">The sequence shown here is derived from an EMBL/GenBank/DDBJ whole genome shotgun (WGS) entry which is preliminary data.</text>
</comment>
<keyword evidence="9" id="KW-0282">Flagellum</keyword>
<evidence type="ECO:0000256" key="3">
    <source>
        <dbReference type="ARBA" id="ARBA00022989"/>
    </source>
</evidence>
<keyword evidence="9" id="KW-0969">Cilium</keyword>
<evidence type="ECO:0000313" key="9">
    <source>
        <dbReference type="EMBL" id="MEO1765851.1"/>
    </source>
</evidence>
<comment type="subcellular location">
    <subcellularLocation>
        <location evidence="7">Cell membrane</location>
    </subcellularLocation>
    <subcellularLocation>
        <location evidence="7">Bacterial flagellum basal body</location>
    </subcellularLocation>
</comment>